<dbReference type="AlphaFoldDB" id="A0A182J884"/>
<feature type="compositionally biased region" description="Low complexity" evidence="1">
    <location>
        <begin position="88"/>
        <end position="108"/>
    </location>
</feature>
<dbReference type="EnsemblMetazoa" id="AATE013237-RA">
    <property type="protein sequence ID" value="AATE013237-PA.1"/>
    <property type="gene ID" value="AATE013237"/>
</dbReference>
<sequence length="307" mass="32732">MGRHLAVMGGGTVALTSAAHRHALSSQQGTHEGLRFGAGRDAGGCVRLSQHVVIITRRRRRRLQTAGAERIVQRAEPVRAAVPIDQESAGPTAATASSSSSTTASEGAKSGGRDRLTLEVMGLLLLLLLLLLRRWLIHVAPGRVSAADRNGVGQIVVVAGARWLQGQLLLVILAVAVGRPSAGICHPKRATGAPLIPSRGALQVMLGGHLGLMLLLLLVLVLLLRLLLLQLRVMGLLRLMCMVTMTPEKHMHKELLQGQSGEHDLILPVRHGALVGFMLDARNPRRPWADDAGDAFFASAPSRPPYA</sequence>
<name>A0A182J884_ANOAO</name>
<evidence type="ECO:0000256" key="1">
    <source>
        <dbReference type="SAM" id="MobiDB-lite"/>
    </source>
</evidence>
<keyword evidence="2" id="KW-0472">Membrane</keyword>
<evidence type="ECO:0000313" key="3">
    <source>
        <dbReference type="EnsemblMetazoa" id="AATE013237-PA.1"/>
    </source>
</evidence>
<keyword evidence="2" id="KW-0812">Transmembrane</keyword>
<reference evidence="3" key="1">
    <citation type="submission" date="2022-08" db="UniProtKB">
        <authorList>
            <consortium name="EnsemblMetazoa"/>
        </authorList>
    </citation>
    <scope>IDENTIFICATION</scope>
    <source>
        <strain evidence="3">EBRO</strain>
    </source>
</reference>
<evidence type="ECO:0000256" key="2">
    <source>
        <dbReference type="SAM" id="Phobius"/>
    </source>
</evidence>
<feature type="transmembrane region" description="Helical" evidence="2">
    <location>
        <begin position="204"/>
        <end position="228"/>
    </location>
</feature>
<dbReference type="VEuPathDB" id="VectorBase:AATE013237"/>
<organism evidence="3">
    <name type="scientific">Anopheles atroparvus</name>
    <name type="common">European mosquito</name>
    <dbReference type="NCBI Taxonomy" id="41427"/>
    <lineage>
        <taxon>Eukaryota</taxon>
        <taxon>Metazoa</taxon>
        <taxon>Ecdysozoa</taxon>
        <taxon>Arthropoda</taxon>
        <taxon>Hexapoda</taxon>
        <taxon>Insecta</taxon>
        <taxon>Pterygota</taxon>
        <taxon>Neoptera</taxon>
        <taxon>Endopterygota</taxon>
        <taxon>Diptera</taxon>
        <taxon>Nematocera</taxon>
        <taxon>Culicoidea</taxon>
        <taxon>Culicidae</taxon>
        <taxon>Anophelinae</taxon>
        <taxon>Anopheles</taxon>
    </lineage>
</organism>
<protein>
    <submittedName>
        <fullName evidence="3">Uncharacterized protein</fullName>
    </submittedName>
</protein>
<feature type="region of interest" description="Disordered" evidence="1">
    <location>
        <begin position="82"/>
        <end position="111"/>
    </location>
</feature>
<proteinExistence type="predicted"/>
<accession>A0A182J884</accession>
<keyword evidence="2" id="KW-1133">Transmembrane helix</keyword>